<gene>
    <name evidence="1" type="ORF">BEMITA_LOCUS10143</name>
</gene>
<proteinExistence type="predicted"/>
<keyword evidence="2" id="KW-1185">Reference proteome</keyword>
<protein>
    <submittedName>
        <fullName evidence="1">Uncharacterized protein</fullName>
    </submittedName>
</protein>
<dbReference type="EMBL" id="OU963867">
    <property type="protein sequence ID" value="CAH0391541.1"/>
    <property type="molecule type" value="Genomic_DNA"/>
</dbReference>
<evidence type="ECO:0000313" key="1">
    <source>
        <dbReference type="EMBL" id="CAH0391541.1"/>
    </source>
</evidence>
<organism evidence="1 2">
    <name type="scientific">Bemisia tabaci</name>
    <name type="common">Sweetpotato whitefly</name>
    <name type="synonym">Aleurodes tabaci</name>
    <dbReference type="NCBI Taxonomy" id="7038"/>
    <lineage>
        <taxon>Eukaryota</taxon>
        <taxon>Metazoa</taxon>
        <taxon>Ecdysozoa</taxon>
        <taxon>Arthropoda</taxon>
        <taxon>Hexapoda</taxon>
        <taxon>Insecta</taxon>
        <taxon>Pterygota</taxon>
        <taxon>Neoptera</taxon>
        <taxon>Paraneoptera</taxon>
        <taxon>Hemiptera</taxon>
        <taxon>Sternorrhyncha</taxon>
        <taxon>Aleyrodoidea</taxon>
        <taxon>Aleyrodidae</taxon>
        <taxon>Aleyrodinae</taxon>
        <taxon>Bemisia</taxon>
    </lineage>
</organism>
<reference evidence="1" key="1">
    <citation type="submission" date="2021-12" db="EMBL/GenBank/DDBJ databases">
        <authorList>
            <person name="King R."/>
        </authorList>
    </citation>
    <scope>NUCLEOTIDE SEQUENCE</scope>
</reference>
<dbReference type="Proteomes" id="UP001152759">
    <property type="component" value="Chromosome 6"/>
</dbReference>
<dbReference type="AlphaFoldDB" id="A0A9P0F7U1"/>
<evidence type="ECO:0000313" key="2">
    <source>
        <dbReference type="Proteomes" id="UP001152759"/>
    </source>
</evidence>
<sequence length="124" mass="14081">MFLQRYCKMENATRFRKFVVVPICFLHLSISYISIVTAVPTRYFILDDNDVTSNLTLTEELLISGASLMFLEILNKTQPLLVEIDGLCEGCLIFESDIVSTDDFTDDASQTNDPNDLRVEELFG</sequence>
<accession>A0A9P0F7U1</accession>
<name>A0A9P0F7U1_BEMTA</name>